<reference evidence="1 2" key="1">
    <citation type="journal article" date="2014" name="Am. J. Bot.">
        <title>Genome assembly and annotation for red clover (Trifolium pratense; Fabaceae).</title>
        <authorList>
            <person name="Istvanek J."/>
            <person name="Jaros M."/>
            <person name="Krenek A."/>
            <person name="Repkova J."/>
        </authorList>
    </citation>
    <scope>NUCLEOTIDE SEQUENCE [LARGE SCALE GENOMIC DNA]</scope>
    <source>
        <strain evidence="2">cv. Tatra</strain>
        <tissue evidence="1">Young leaves</tissue>
    </source>
</reference>
<organism evidence="1 2">
    <name type="scientific">Trifolium pratense</name>
    <name type="common">Red clover</name>
    <dbReference type="NCBI Taxonomy" id="57577"/>
    <lineage>
        <taxon>Eukaryota</taxon>
        <taxon>Viridiplantae</taxon>
        <taxon>Streptophyta</taxon>
        <taxon>Embryophyta</taxon>
        <taxon>Tracheophyta</taxon>
        <taxon>Spermatophyta</taxon>
        <taxon>Magnoliopsida</taxon>
        <taxon>eudicotyledons</taxon>
        <taxon>Gunneridae</taxon>
        <taxon>Pentapetalae</taxon>
        <taxon>rosids</taxon>
        <taxon>fabids</taxon>
        <taxon>Fabales</taxon>
        <taxon>Fabaceae</taxon>
        <taxon>Papilionoideae</taxon>
        <taxon>50 kb inversion clade</taxon>
        <taxon>NPAAA clade</taxon>
        <taxon>Hologalegina</taxon>
        <taxon>IRL clade</taxon>
        <taxon>Trifolieae</taxon>
        <taxon>Trifolium</taxon>
    </lineage>
</organism>
<comment type="caution">
    <text evidence="1">The sequence shown here is derived from an EMBL/GenBank/DDBJ whole genome shotgun (WGS) entry which is preliminary data.</text>
</comment>
<proteinExistence type="predicted"/>
<dbReference type="EMBL" id="ASHM01047052">
    <property type="protein sequence ID" value="PNX84720.1"/>
    <property type="molecule type" value="Genomic_DNA"/>
</dbReference>
<dbReference type="Proteomes" id="UP000236291">
    <property type="component" value="Unassembled WGS sequence"/>
</dbReference>
<gene>
    <name evidence="1" type="ORF">L195_g040783</name>
</gene>
<evidence type="ECO:0000313" key="1">
    <source>
        <dbReference type="EMBL" id="PNX84720.1"/>
    </source>
</evidence>
<evidence type="ECO:0000313" key="2">
    <source>
        <dbReference type="Proteomes" id="UP000236291"/>
    </source>
</evidence>
<sequence length="87" mass="9893">VVKEEMNKRKVKDTPCSEKIDKLPVFRKPHDQDQFYASLVAAKDKIMYHIQENGWKSSPKLVDQSNVKAKPVINSVQQGPISSVVDK</sequence>
<feature type="non-terminal residue" evidence="1">
    <location>
        <position position="1"/>
    </location>
</feature>
<protein>
    <submittedName>
        <fullName evidence="1">Uncharacterized protein</fullName>
    </submittedName>
</protein>
<reference evidence="1 2" key="2">
    <citation type="journal article" date="2017" name="Front. Plant Sci.">
        <title>Gene Classification and Mining of Molecular Markers Useful in Red Clover (Trifolium pratense) Breeding.</title>
        <authorList>
            <person name="Istvanek J."/>
            <person name="Dluhosova J."/>
            <person name="Dluhos P."/>
            <person name="Patkova L."/>
            <person name="Nedelnik J."/>
            <person name="Repkova J."/>
        </authorList>
    </citation>
    <scope>NUCLEOTIDE SEQUENCE [LARGE SCALE GENOMIC DNA]</scope>
    <source>
        <strain evidence="2">cv. Tatra</strain>
        <tissue evidence="1">Young leaves</tissue>
    </source>
</reference>
<dbReference type="ExpressionAtlas" id="A0A2K3M1S8">
    <property type="expression patterns" value="baseline"/>
</dbReference>
<name>A0A2K3M1S8_TRIPR</name>
<dbReference type="AlphaFoldDB" id="A0A2K3M1S8"/>
<accession>A0A2K3M1S8</accession>